<comment type="caution">
    <text evidence="1">The sequence shown here is derived from an EMBL/GenBank/DDBJ whole genome shotgun (WGS) entry which is preliminary data.</text>
</comment>
<keyword evidence="2" id="KW-1185">Reference proteome</keyword>
<dbReference type="EMBL" id="MKKU01000147">
    <property type="protein sequence ID" value="RNF21891.1"/>
    <property type="molecule type" value="Genomic_DNA"/>
</dbReference>
<dbReference type="AlphaFoldDB" id="A0A3R7L8I0"/>
<evidence type="ECO:0000313" key="2">
    <source>
        <dbReference type="Proteomes" id="UP000284403"/>
    </source>
</evidence>
<evidence type="ECO:0000313" key="1">
    <source>
        <dbReference type="EMBL" id="RNF21891.1"/>
    </source>
</evidence>
<protein>
    <submittedName>
        <fullName evidence="1">Uncharacterized protein</fullName>
    </submittedName>
</protein>
<sequence>MKQPYTLTFTETHWSWAMDDAVASAGGGMEAKRANQHNGVEYRVPWSAVGRIMYCAPQQGLTLLLLPGDKTPPLPLAKLGQRSAEDPMFVTWMVSTAVTETKKTARPGVAALASFEHHLRECTRFCEAHKWPEPQPLEEAEFLARYAPNS</sequence>
<reference evidence="1 2" key="1">
    <citation type="journal article" date="2018" name="BMC Genomics">
        <title>Genomic comparison of Trypanosoma conorhini and Trypanosoma rangeli to Trypanosoma cruzi strains of high and low virulence.</title>
        <authorList>
            <person name="Bradwell K.R."/>
            <person name="Koparde V.N."/>
            <person name="Matveyev A.V."/>
            <person name="Serrano M.G."/>
            <person name="Alves J.M."/>
            <person name="Parikh H."/>
            <person name="Huang B."/>
            <person name="Lee V."/>
            <person name="Espinosa-Alvarez O."/>
            <person name="Ortiz P.A."/>
            <person name="Costa-Martins A.G."/>
            <person name="Teixeira M.M."/>
            <person name="Buck G.A."/>
        </authorList>
    </citation>
    <scope>NUCLEOTIDE SEQUENCE [LARGE SCALE GENOMIC DNA]</scope>
    <source>
        <strain evidence="1 2">025E</strain>
    </source>
</reference>
<organism evidence="1 2">
    <name type="scientific">Trypanosoma conorhini</name>
    <dbReference type="NCBI Taxonomy" id="83891"/>
    <lineage>
        <taxon>Eukaryota</taxon>
        <taxon>Discoba</taxon>
        <taxon>Euglenozoa</taxon>
        <taxon>Kinetoplastea</taxon>
        <taxon>Metakinetoplastina</taxon>
        <taxon>Trypanosomatida</taxon>
        <taxon>Trypanosomatidae</taxon>
        <taxon>Trypanosoma</taxon>
    </lineage>
</organism>
<gene>
    <name evidence="1" type="ORF">Tco025E_03221</name>
</gene>
<dbReference type="RefSeq" id="XP_029229665.1">
    <property type="nucleotide sequence ID" value="XM_029370141.1"/>
</dbReference>
<accession>A0A3R7L8I0</accession>
<proteinExistence type="predicted"/>
<name>A0A3R7L8I0_9TRYP</name>
<dbReference type="Proteomes" id="UP000284403">
    <property type="component" value="Unassembled WGS sequence"/>
</dbReference>
<dbReference type="GeneID" id="40316832"/>